<dbReference type="PANTHER" id="PTHR24372:SF82">
    <property type="entry name" value="RICKETS"/>
    <property type="match status" value="1"/>
</dbReference>
<dbReference type="GO" id="GO:0016500">
    <property type="term" value="F:protein-hormone receptor activity"/>
    <property type="evidence" value="ECO:0007669"/>
    <property type="project" value="InterPro"/>
</dbReference>
<dbReference type="PRINTS" id="PR00237">
    <property type="entry name" value="GPCRRHODOPSN"/>
</dbReference>
<evidence type="ECO:0000256" key="2">
    <source>
        <dbReference type="ARBA" id="ARBA00022475"/>
    </source>
</evidence>
<feature type="transmembrane region" description="Helical" evidence="11">
    <location>
        <begin position="482"/>
        <end position="502"/>
    </location>
</feature>
<dbReference type="GO" id="GO:0007189">
    <property type="term" value="P:adenylate cyclase-activating G protein-coupled receptor signaling pathway"/>
    <property type="evidence" value="ECO:0007669"/>
    <property type="project" value="TreeGrafter"/>
</dbReference>
<dbReference type="PROSITE" id="PS50262">
    <property type="entry name" value="G_PROTEIN_RECEP_F1_2"/>
    <property type="match status" value="1"/>
</dbReference>
<dbReference type="InterPro" id="IPR002131">
    <property type="entry name" value="Gphrmn_rcpt_fam"/>
</dbReference>
<keyword evidence="2" id="KW-1003">Cell membrane</keyword>
<keyword evidence="9" id="KW-0675">Receptor</keyword>
<accession>A0AA89C7B0</accession>
<dbReference type="GO" id="GO:0008528">
    <property type="term" value="F:G protein-coupled peptide receptor activity"/>
    <property type="evidence" value="ECO:0007669"/>
    <property type="project" value="TreeGrafter"/>
</dbReference>
<dbReference type="AlphaFoldDB" id="A0AA89C7B0"/>
<evidence type="ECO:0000256" key="11">
    <source>
        <dbReference type="SAM" id="Phobius"/>
    </source>
</evidence>
<dbReference type="GO" id="GO:0009755">
    <property type="term" value="P:hormone-mediated signaling pathway"/>
    <property type="evidence" value="ECO:0007669"/>
    <property type="project" value="TreeGrafter"/>
</dbReference>
<dbReference type="PRINTS" id="PR00373">
    <property type="entry name" value="GLYCHORMONER"/>
</dbReference>
<keyword evidence="6 11" id="KW-1133">Transmembrane helix</keyword>
<keyword evidence="8 11" id="KW-0472">Membrane</keyword>
<dbReference type="SUPFAM" id="SSF81321">
    <property type="entry name" value="Family A G protein-coupled receptor-like"/>
    <property type="match status" value="1"/>
</dbReference>
<dbReference type="Gene3D" id="1.20.1070.10">
    <property type="entry name" value="Rhodopsin 7-helix transmembrane proteins"/>
    <property type="match status" value="1"/>
</dbReference>
<keyword evidence="5" id="KW-0677">Repeat</keyword>
<comment type="subcellular location">
    <subcellularLocation>
        <location evidence="1">Cell membrane</location>
        <topology evidence="1">Multi-pass membrane protein</topology>
    </subcellularLocation>
</comment>
<feature type="transmembrane region" description="Helical" evidence="11">
    <location>
        <begin position="234"/>
        <end position="255"/>
    </location>
</feature>
<dbReference type="InterPro" id="IPR000276">
    <property type="entry name" value="GPCR_Rhodpsn"/>
</dbReference>
<dbReference type="Pfam" id="PF00001">
    <property type="entry name" value="7tm_1"/>
    <property type="match status" value="1"/>
</dbReference>
<dbReference type="FunFam" id="1.20.1070.10:FF:000156">
    <property type="entry name" value="Lutropin-choriogonadotropic hormone receptor"/>
    <property type="match status" value="1"/>
</dbReference>
<keyword evidence="10" id="KW-0807">Transducer</keyword>
<keyword evidence="4 11" id="KW-0812">Transmembrane</keyword>
<evidence type="ECO:0000256" key="7">
    <source>
        <dbReference type="ARBA" id="ARBA00023040"/>
    </source>
</evidence>
<feature type="domain" description="G-protein coupled receptors family 1 profile" evidence="12">
    <location>
        <begin position="244"/>
        <end position="499"/>
    </location>
</feature>
<feature type="transmembrane region" description="Helical" evidence="11">
    <location>
        <begin position="312"/>
        <end position="332"/>
    </location>
</feature>
<evidence type="ECO:0000256" key="9">
    <source>
        <dbReference type="ARBA" id="ARBA00023170"/>
    </source>
</evidence>
<sequence>MNCPVFIYRNLAENDFPVLPTEGLLNLRKLKTFHNNALQEPINPSDLPNVQILVLSYAYHCCNFRKITRQEQSPEVKSSEVKEQVLWVSQEDLTWENGLFVHSNDTIIPAIPDPIYDDYKYNPPMFSDDFGADYDIIPEEPTSVDTIVKKRPPITCDPQPENKHANAGINDIPFLNLFMKKLLHIEPIHQSITRNMILDVVLLDFHDMEVTFWEKKSFLPCDDLFGWWSLRCGIWIVFLLAVVGNCIVLFVSITARSKMSMDVPRFLVCNLACADLFMGIYLGMLAIVDASSLGSFQRYAINGRPVQDALQAGFLGVISSELSVFTLTVITVERFYAISNALHFNKRLTLRQAGIIMSIGWMFCILNASLPFFGISDYRKFAICLPFETSDRASLGEKILLNLTVCFLMLFNGASFLIIVLCYIKMYCSIMGSNAWNSKDFRIAKRMAILVFTDFLCWAPIIFFTVTSALGLPLIGLNEAKVLTIFVLPLNSCANPFLYAIFTKQFKRDCVKLCKRIEESSISRSLSNMNSRRVSFGSSWRHSQLHSPFHLEKRSSISNSVSGSSVNGNPNNDRVFNGNDAKACSKDCNQFFGRDFDNMEDADEKTPSRLEDKQTDSDKYGAVNRGICLSELQGLIHR</sequence>
<evidence type="ECO:0000259" key="12">
    <source>
        <dbReference type="PROSITE" id="PS50262"/>
    </source>
</evidence>
<reference evidence="13" key="1">
    <citation type="submission" date="2019-08" db="EMBL/GenBank/DDBJ databases">
        <title>The improved chromosome-level genome for the pearl oyster Pinctada fucata martensii using PacBio sequencing and Hi-C.</title>
        <authorList>
            <person name="Zheng Z."/>
        </authorList>
    </citation>
    <scope>NUCLEOTIDE SEQUENCE</scope>
    <source>
        <strain evidence="13">ZZ-2019</strain>
        <tissue evidence="13">Adductor muscle</tissue>
    </source>
</reference>
<evidence type="ECO:0000313" key="14">
    <source>
        <dbReference type="Proteomes" id="UP001186944"/>
    </source>
</evidence>
<feature type="transmembrane region" description="Helical" evidence="11">
    <location>
        <begin position="353"/>
        <end position="373"/>
    </location>
</feature>
<evidence type="ECO:0000313" key="13">
    <source>
        <dbReference type="EMBL" id="KAK3103769.1"/>
    </source>
</evidence>
<evidence type="ECO:0000256" key="5">
    <source>
        <dbReference type="ARBA" id="ARBA00022737"/>
    </source>
</evidence>
<keyword evidence="3" id="KW-0433">Leucine-rich repeat</keyword>
<evidence type="ECO:0000256" key="8">
    <source>
        <dbReference type="ARBA" id="ARBA00023136"/>
    </source>
</evidence>
<dbReference type="PROSITE" id="PS00237">
    <property type="entry name" value="G_PROTEIN_RECEP_F1_1"/>
    <property type="match status" value="1"/>
</dbReference>
<evidence type="ECO:0000256" key="10">
    <source>
        <dbReference type="ARBA" id="ARBA00023224"/>
    </source>
</evidence>
<evidence type="ECO:0000256" key="6">
    <source>
        <dbReference type="ARBA" id="ARBA00022989"/>
    </source>
</evidence>
<comment type="caution">
    <text evidence="13">The sequence shown here is derived from an EMBL/GenBank/DDBJ whole genome shotgun (WGS) entry which is preliminary data.</text>
</comment>
<name>A0AA89C7B0_PINIB</name>
<keyword evidence="7" id="KW-0297">G-protein coupled receptor</keyword>
<dbReference type="Proteomes" id="UP001186944">
    <property type="component" value="Unassembled WGS sequence"/>
</dbReference>
<feature type="transmembrane region" description="Helical" evidence="11">
    <location>
        <begin position="399"/>
        <end position="426"/>
    </location>
</feature>
<gene>
    <name evidence="13" type="ORF">FSP39_021739</name>
</gene>
<feature type="transmembrane region" description="Helical" evidence="11">
    <location>
        <begin position="267"/>
        <end position="288"/>
    </location>
</feature>
<keyword evidence="14" id="KW-1185">Reference proteome</keyword>
<evidence type="ECO:0000256" key="3">
    <source>
        <dbReference type="ARBA" id="ARBA00022614"/>
    </source>
</evidence>
<evidence type="ECO:0000256" key="4">
    <source>
        <dbReference type="ARBA" id="ARBA00022692"/>
    </source>
</evidence>
<evidence type="ECO:0000256" key="1">
    <source>
        <dbReference type="ARBA" id="ARBA00004651"/>
    </source>
</evidence>
<organism evidence="13 14">
    <name type="scientific">Pinctada imbricata</name>
    <name type="common">Atlantic pearl-oyster</name>
    <name type="synonym">Pinctada martensii</name>
    <dbReference type="NCBI Taxonomy" id="66713"/>
    <lineage>
        <taxon>Eukaryota</taxon>
        <taxon>Metazoa</taxon>
        <taxon>Spiralia</taxon>
        <taxon>Lophotrochozoa</taxon>
        <taxon>Mollusca</taxon>
        <taxon>Bivalvia</taxon>
        <taxon>Autobranchia</taxon>
        <taxon>Pteriomorphia</taxon>
        <taxon>Pterioida</taxon>
        <taxon>Pterioidea</taxon>
        <taxon>Pteriidae</taxon>
        <taxon>Pinctada</taxon>
    </lineage>
</organism>
<dbReference type="InterPro" id="IPR032675">
    <property type="entry name" value="LRR_dom_sf"/>
</dbReference>
<protein>
    <recommendedName>
        <fullName evidence="12">G-protein coupled receptors family 1 profile domain-containing protein</fullName>
    </recommendedName>
</protein>
<dbReference type="PANTHER" id="PTHR24372">
    <property type="entry name" value="GLYCOPROTEIN HORMONE RECEPTOR"/>
    <property type="match status" value="1"/>
</dbReference>
<dbReference type="Gene3D" id="3.80.10.10">
    <property type="entry name" value="Ribonuclease Inhibitor"/>
    <property type="match status" value="1"/>
</dbReference>
<feature type="transmembrane region" description="Helical" evidence="11">
    <location>
        <begin position="447"/>
        <end position="470"/>
    </location>
</feature>
<dbReference type="GO" id="GO:0005886">
    <property type="term" value="C:plasma membrane"/>
    <property type="evidence" value="ECO:0007669"/>
    <property type="project" value="UniProtKB-SubCell"/>
</dbReference>
<proteinExistence type="predicted"/>
<dbReference type="CDD" id="cd15136">
    <property type="entry name" value="7tmA_Glyco_hormone_R"/>
    <property type="match status" value="1"/>
</dbReference>
<dbReference type="EMBL" id="VSWD01000005">
    <property type="protein sequence ID" value="KAK3103769.1"/>
    <property type="molecule type" value="Genomic_DNA"/>
</dbReference>
<dbReference type="InterPro" id="IPR017452">
    <property type="entry name" value="GPCR_Rhodpsn_7TM"/>
</dbReference>